<feature type="compositionally biased region" description="Low complexity" evidence="5">
    <location>
        <begin position="127"/>
        <end position="146"/>
    </location>
</feature>
<keyword evidence="3" id="KW-0862">Zinc</keyword>
<feature type="domain" description="FYVE-type" evidence="6">
    <location>
        <begin position="42"/>
        <end position="114"/>
    </location>
</feature>
<name>A0A5C3QD55_9AGAR</name>
<keyword evidence="8" id="KW-1185">Reference proteome</keyword>
<dbReference type="PANTHER" id="PTHR39490:SF8">
    <property type="entry name" value="ZINC FINGER FYVE DOMAIN-CONTAINING PROTEIN 21"/>
    <property type="match status" value="1"/>
</dbReference>
<keyword evidence="2 4" id="KW-0863">Zinc-finger</keyword>
<protein>
    <submittedName>
        <fullName evidence="7">FYVE zinc finger-domain-containing protein</fullName>
    </submittedName>
</protein>
<evidence type="ECO:0000259" key="6">
    <source>
        <dbReference type="PROSITE" id="PS50178"/>
    </source>
</evidence>
<keyword evidence="1" id="KW-0479">Metal-binding</keyword>
<dbReference type="SMART" id="SM00064">
    <property type="entry name" value="FYVE"/>
    <property type="match status" value="1"/>
</dbReference>
<dbReference type="InterPro" id="IPR017455">
    <property type="entry name" value="Znf_FYVE-rel"/>
</dbReference>
<dbReference type="EMBL" id="ML178832">
    <property type="protein sequence ID" value="TFK99621.1"/>
    <property type="molecule type" value="Genomic_DNA"/>
</dbReference>
<proteinExistence type="predicted"/>
<evidence type="ECO:0000313" key="7">
    <source>
        <dbReference type="EMBL" id="TFK99621.1"/>
    </source>
</evidence>
<accession>A0A5C3QD55</accession>
<evidence type="ECO:0000256" key="1">
    <source>
        <dbReference type="ARBA" id="ARBA00022723"/>
    </source>
</evidence>
<dbReference type="AlphaFoldDB" id="A0A5C3QD55"/>
<dbReference type="InterPro" id="IPR013083">
    <property type="entry name" value="Znf_RING/FYVE/PHD"/>
</dbReference>
<dbReference type="PANTHER" id="PTHR39490">
    <property type="entry name" value="ARRESTIN DOMAIN-CONTAINING PROTEIN D"/>
    <property type="match status" value="1"/>
</dbReference>
<dbReference type="Gene3D" id="3.30.40.10">
    <property type="entry name" value="Zinc/RING finger domain, C3HC4 (zinc finger)"/>
    <property type="match status" value="1"/>
</dbReference>
<dbReference type="PROSITE" id="PS50178">
    <property type="entry name" value="ZF_FYVE"/>
    <property type="match status" value="1"/>
</dbReference>
<sequence length="281" mass="31308">MSSSSSVCHPHPTRANEHLAVLLPKRLWKADAETTTCDNFFCRIRFTMFERRHHCRKCGGVFCGSCAARATPLLDASKLDFIHPPRHSSIYRYETPLSPVVNSRVCEGCWEQIYGVTMPRTPELDRSSTPTSLSDSASDSSSLVSPMMASPRALHKALRHIPSSSSLSIPGSDRWLDLSKSERSYGELDAYPLKRSSALCKVTGGGRWHPKADPVPSGYRTPVIGGKAPFEIQMELEEAEERERRSNPIIRDGEFQYRVLREPETTVSGYALSSSIQSSTF</sequence>
<evidence type="ECO:0000256" key="5">
    <source>
        <dbReference type="SAM" id="MobiDB-lite"/>
    </source>
</evidence>
<dbReference type="InterPro" id="IPR052113">
    <property type="entry name" value="FYVE-type_Zinc_Finger"/>
</dbReference>
<dbReference type="Proteomes" id="UP000305067">
    <property type="component" value="Unassembled WGS sequence"/>
</dbReference>
<dbReference type="Pfam" id="PF01363">
    <property type="entry name" value="FYVE"/>
    <property type="match status" value="1"/>
</dbReference>
<dbReference type="OrthoDB" id="660555at2759"/>
<dbReference type="STRING" id="1884261.A0A5C3QD55"/>
<evidence type="ECO:0000313" key="8">
    <source>
        <dbReference type="Proteomes" id="UP000305067"/>
    </source>
</evidence>
<feature type="region of interest" description="Disordered" evidence="5">
    <location>
        <begin position="121"/>
        <end position="146"/>
    </location>
</feature>
<organism evidence="7 8">
    <name type="scientific">Pterulicium gracile</name>
    <dbReference type="NCBI Taxonomy" id="1884261"/>
    <lineage>
        <taxon>Eukaryota</taxon>
        <taxon>Fungi</taxon>
        <taxon>Dikarya</taxon>
        <taxon>Basidiomycota</taxon>
        <taxon>Agaricomycotina</taxon>
        <taxon>Agaricomycetes</taxon>
        <taxon>Agaricomycetidae</taxon>
        <taxon>Agaricales</taxon>
        <taxon>Pleurotineae</taxon>
        <taxon>Pterulaceae</taxon>
        <taxon>Pterulicium</taxon>
    </lineage>
</organism>
<dbReference type="InterPro" id="IPR011011">
    <property type="entry name" value="Znf_FYVE_PHD"/>
</dbReference>
<evidence type="ECO:0000256" key="2">
    <source>
        <dbReference type="ARBA" id="ARBA00022771"/>
    </source>
</evidence>
<reference evidence="7 8" key="1">
    <citation type="journal article" date="2019" name="Nat. Ecol. Evol.">
        <title>Megaphylogeny resolves global patterns of mushroom evolution.</title>
        <authorList>
            <person name="Varga T."/>
            <person name="Krizsan K."/>
            <person name="Foldi C."/>
            <person name="Dima B."/>
            <person name="Sanchez-Garcia M."/>
            <person name="Sanchez-Ramirez S."/>
            <person name="Szollosi G.J."/>
            <person name="Szarkandi J.G."/>
            <person name="Papp V."/>
            <person name="Albert L."/>
            <person name="Andreopoulos W."/>
            <person name="Angelini C."/>
            <person name="Antonin V."/>
            <person name="Barry K.W."/>
            <person name="Bougher N.L."/>
            <person name="Buchanan P."/>
            <person name="Buyck B."/>
            <person name="Bense V."/>
            <person name="Catcheside P."/>
            <person name="Chovatia M."/>
            <person name="Cooper J."/>
            <person name="Damon W."/>
            <person name="Desjardin D."/>
            <person name="Finy P."/>
            <person name="Geml J."/>
            <person name="Haridas S."/>
            <person name="Hughes K."/>
            <person name="Justo A."/>
            <person name="Karasinski D."/>
            <person name="Kautmanova I."/>
            <person name="Kiss B."/>
            <person name="Kocsube S."/>
            <person name="Kotiranta H."/>
            <person name="LaButti K.M."/>
            <person name="Lechner B.E."/>
            <person name="Liimatainen K."/>
            <person name="Lipzen A."/>
            <person name="Lukacs Z."/>
            <person name="Mihaltcheva S."/>
            <person name="Morgado L.N."/>
            <person name="Niskanen T."/>
            <person name="Noordeloos M.E."/>
            <person name="Ohm R.A."/>
            <person name="Ortiz-Santana B."/>
            <person name="Ovrebo C."/>
            <person name="Racz N."/>
            <person name="Riley R."/>
            <person name="Savchenko A."/>
            <person name="Shiryaev A."/>
            <person name="Soop K."/>
            <person name="Spirin V."/>
            <person name="Szebenyi C."/>
            <person name="Tomsovsky M."/>
            <person name="Tulloss R.E."/>
            <person name="Uehling J."/>
            <person name="Grigoriev I.V."/>
            <person name="Vagvolgyi C."/>
            <person name="Papp T."/>
            <person name="Martin F.M."/>
            <person name="Miettinen O."/>
            <person name="Hibbett D.S."/>
            <person name="Nagy L.G."/>
        </authorList>
    </citation>
    <scope>NUCLEOTIDE SEQUENCE [LARGE SCALE GENOMIC DNA]</scope>
    <source>
        <strain evidence="7 8">CBS 309.79</strain>
    </source>
</reference>
<dbReference type="GO" id="GO:0008270">
    <property type="term" value="F:zinc ion binding"/>
    <property type="evidence" value="ECO:0007669"/>
    <property type="project" value="UniProtKB-KW"/>
</dbReference>
<dbReference type="InterPro" id="IPR000306">
    <property type="entry name" value="Znf_FYVE"/>
</dbReference>
<dbReference type="SUPFAM" id="SSF57903">
    <property type="entry name" value="FYVE/PHD zinc finger"/>
    <property type="match status" value="1"/>
</dbReference>
<gene>
    <name evidence="7" type="ORF">BDV98DRAFT_570595</name>
</gene>
<evidence type="ECO:0000256" key="4">
    <source>
        <dbReference type="PROSITE-ProRule" id="PRU00091"/>
    </source>
</evidence>
<evidence type="ECO:0000256" key="3">
    <source>
        <dbReference type="ARBA" id="ARBA00022833"/>
    </source>
</evidence>